<protein>
    <recommendedName>
        <fullName evidence="3">Ricin B lectin domain-containing protein</fullName>
    </recommendedName>
</protein>
<proteinExistence type="predicted"/>
<name>A0ABN3H8H2_9ACTN</name>
<gene>
    <name evidence="1" type="ORF">GCM10010170_074460</name>
</gene>
<dbReference type="RefSeq" id="WP_344617312.1">
    <property type="nucleotide sequence ID" value="NZ_BAAARV010000073.1"/>
</dbReference>
<dbReference type="EMBL" id="BAAARV010000073">
    <property type="protein sequence ID" value="GAA2372281.1"/>
    <property type="molecule type" value="Genomic_DNA"/>
</dbReference>
<sequence>MPRMMTMSGSGGVLGAVMPGNRLSTPGSCAKQTWSIVRLKTPDGNLVQQRTATFDGDNRYSATLPATPAAG</sequence>
<accession>A0ABN3H8H2</accession>
<organism evidence="1 2">
    <name type="scientific">Dactylosporangium salmoneum</name>
    <dbReference type="NCBI Taxonomy" id="53361"/>
    <lineage>
        <taxon>Bacteria</taxon>
        <taxon>Bacillati</taxon>
        <taxon>Actinomycetota</taxon>
        <taxon>Actinomycetes</taxon>
        <taxon>Micromonosporales</taxon>
        <taxon>Micromonosporaceae</taxon>
        <taxon>Dactylosporangium</taxon>
    </lineage>
</organism>
<evidence type="ECO:0000313" key="2">
    <source>
        <dbReference type="Proteomes" id="UP001501444"/>
    </source>
</evidence>
<evidence type="ECO:0000313" key="1">
    <source>
        <dbReference type="EMBL" id="GAA2372281.1"/>
    </source>
</evidence>
<dbReference type="Proteomes" id="UP001501444">
    <property type="component" value="Unassembled WGS sequence"/>
</dbReference>
<comment type="caution">
    <text evidence="1">The sequence shown here is derived from an EMBL/GenBank/DDBJ whole genome shotgun (WGS) entry which is preliminary data.</text>
</comment>
<evidence type="ECO:0008006" key="3">
    <source>
        <dbReference type="Google" id="ProtNLM"/>
    </source>
</evidence>
<keyword evidence="2" id="KW-1185">Reference proteome</keyword>
<reference evidence="1 2" key="1">
    <citation type="journal article" date="2019" name="Int. J. Syst. Evol. Microbiol.">
        <title>The Global Catalogue of Microorganisms (GCM) 10K type strain sequencing project: providing services to taxonomists for standard genome sequencing and annotation.</title>
        <authorList>
            <consortium name="The Broad Institute Genomics Platform"/>
            <consortium name="The Broad Institute Genome Sequencing Center for Infectious Disease"/>
            <person name="Wu L."/>
            <person name="Ma J."/>
        </authorList>
    </citation>
    <scope>NUCLEOTIDE SEQUENCE [LARGE SCALE GENOMIC DNA]</scope>
    <source>
        <strain evidence="1 2">JCM 3272</strain>
    </source>
</reference>